<feature type="region of interest" description="Disordered" evidence="1">
    <location>
        <begin position="76"/>
        <end position="99"/>
    </location>
</feature>
<dbReference type="EMBL" id="JBFOLJ010000001">
    <property type="protein sequence ID" value="KAL2555714.1"/>
    <property type="molecule type" value="Genomic_DNA"/>
</dbReference>
<organism evidence="2 3">
    <name type="scientific">Forsythia ovata</name>
    <dbReference type="NCBI Taxonomy" id="205694"/>
    <lineage>
        <taxon>Eukaryota</taxon>
        <taxon>Viridiplantae</taxon>
        <taxon>Streptophyta</taxon>
        <taxon>Embryophyta</taxon>
        <taxon>Tracheophyta</taxon>
        <taxon>Spermatophyta</taxon>
        <taxon>Magnoliopsida</taxon>
        <taxon>eudicotyledons</taxon>
        <taxon>Gunneridae</taxon>
        <taxon>Pentapetalae</taxon>
        <taxon>asterids</taxon>
        <taxon>lamiids</taxon>
        <taxon>Lamiales</taxon>
        <taxon>Oleaceae</taxon>
        <taxon>Forsythieae</taxon>
        <taxon>Forsythia</taxon>
    </lineage>
</organism>
<evidence type="ECO:0000313" key="2">
    <source>
        <dbReference type="EMBL" id="KAL2555714.1"/>
    </source>
</evidence>
<evidence type="ECO:0000313" key="3">
    <source>
        <dbReference type="Proteomes" id="UP001604277"/>
    </source>
</evidence>
<name>A0ABD1X198_9LAMI</name>
<evidence type="ECO:0000256" key="1">
    <source>
        <dbReference type="SAM" id="MobiDB-lite"/>
    </source>
</evidence>
<comment type="caution">
    <text evidence="2">The sequence shown here is derived from an EMBL/GenBank/DDBJ whole genome shotgun (WGS) entry which is preliminary data.</text>
</comment>
<feature type="compositionally biased region" description="Polar residues" evidence="1">
    <location>
        <begin position="89"/>
        <end position="99"/>
    </location>
</feature>
<accession>A0ABD1X198</accession>
<dbReference type="Proteomes" id="UP001604277">
    <property type="component" value="Unassembled WGS sequence"/>
</dbReference>
<proteinExistence type="predicted"/>
<dbReference type="AlphaFoldDB" id="A0ABD1X198"/>
<reference evidence="3" key="1">
    <citation type="submission" date="2024-07" db="EMBL/GenBank/DDBJ databases">
        <title>Two chromosome-level genome assemblies of Korean endemic species Abeliophyllum distichum and Forsythia ovata (Oleaceae).</title>
        <authorList>
            <person name="Jang H."/>
        </authorList>
    </citation>
    <scope>NUCLEOTIDE SEQUENCE [LARGE SCALE GENOMIC DNA]</scope>
</reference>
<sequence>MEKRNTFNYSRHPNPSNLSAENIQFAEVFSSQQPTNSSFRLENLGSLPSEIRILTAKMSIGSSLLVPEVPSSFQVKVDGNHSRPKVKVATNTESGSATPITYVRTNPVHLGRILARESTSTMSTQPP</sequence>
<keyword evidence="3" id="KW-1185">Reference proteome</keyword>
<gene>
    <name evidence="2" type="ORF">Fot_00453</name>
</gene>
<protein>
    <submittedName>
        <fullName evidence="2">Uncharacterized protein</fullName>
    </submittedName>
</protein>